<organism evidence="2 3">
    <name type="scientific">Rhizoclosmatium globosum</name>
    <dbReference type="NCBI Taxonomy" id="329046"/>
    <lineage>
        <taxon>Eukaryota</taxon>
        <taxon>Fungi</taxon>
        <taxon>Fungi incertae sedis</taxon>
        <taxon>Chytridiomycota</taxon>
        <taxon>Chytridiomycota incertae sedis</taxon>
        <taxon>Chytridiomycetes</taxon>
        <taxon>Chytridiales</taxon>
        <taxon>Chytriomycetaceae</taxon>
        <taxon>Rhizoclosmatium</taxon>
    </lineage>
</organism>
<keyword evidence="3" id="KW-1185">Reference proteome</keyword>
<feature type="region of interest" description="Disordered" evidence="1">
    <location>
        <begin position="240"/>
        <end position="267"/>
    </location>
</feature>
<sequence>MRDGKPLKVRVANFNLLNFHEAGVPFYQYKNGMSEEQVEAKIDWTAGQLKRLNAAIVGFQEVFSVAPLIEAAKRAGYDMAKTKIVAPCVDGKGPAVALLSTFPIVEHQSFSDFPPEAKLDLAAGSGGPPVFLPISKFNRPVLRVVIELDTGHRVAVYVCHLKSKRPVITDKSMQKDLKSNAIGSAISLTIRAAEAAALRCLLLDELAGDQEGLREVATSNVEKKPKVAYIAPGSKAESSLENSLAGLKVSESSTDSEDHEASARPEVQQENNIQLLLWEILTT</sequence>
<evidence type="ECO:0008006" key="4">
    <source>
        <dbReference type="Google" id="ProtNLM"/>
    </source>
</evidence>
<dbReference type="SUPFAM" id="SSF56219">
    <property type="entry name" value="DNase I-like"/>
    <property type="match status" value="1"/>
</dbReference>
<proteinExistence type="predicted"/>
<dbReference type="OrthoDB" id="2150079at2759"/>
<dbReference type="InterPro" id="IPR036691">
    <property type="entry name" value="Endo/exonu/phosph_ase_sf"/>
</dbReference>
<protein>
    <recommendedName>
        <fullName evidence="4">Endonuclease/exonuclease/phosphatase domain-containing protein</fullName>
    </recommendedName>
</protein>
<dbReference type="Gene3D" id="3.60.10.10">
    <property type="entry name" value="Endonuclease/exonuclease/phosphatase"/>
    <property type="match status" value="1"/>
</dbReference>
<dbReference type="Proteomes" id="UP000193642">
    <property type="component" value="Unassembled WGS sequence"/>
</dbReference>
<reference evidence="2 3" key="1">
    <citation type="submission" date="2016-07" db="EMBL/GenBank/DDBJ databases">
        <title>Pervasive Adenine N6-methylation of Active Genes in Fungi.</title>
        <authorList>
            <consortium name="DOE Joint Genome Institute"/>
            <person name="Mondo S.J."/>
            <person name="Dannebaum R.O."/>
            <person name="Kuo R.C."/>
            <person name="Labutti K."/>
            <person name="Haridas S."/>
            <person name="Kuo A."/>
            <person name="Salamov A."/>
            <person name="Ahrendt S.R."/>
            <person name="Lipzen A."/>
            <person name="Sullivan W."/>
            <person name="Andreopoulos W.B."/>
            <person name="Clum A."/>
            <person name="Lindquist E."/>
            <person name="Daum C."/>
            <person name="Ramamoorthy G.K."/>
            <person name="Gryganskyi A."/>
            <person name="Culley D."/>
            <person name="Magnuson J.K."/>
            <person name="James T.Y."/>
            <person name="O'Malley M.A."/>
            <person name="Stajich J.E."/>
            <person name="Spatafora J.W."/>
            <person name="Visel A."/>
            <person name="Grigoriev I.V."/>
        </authorList>
    </citation>
    <scope>NUCLEOTIDE SEQUENCE [LARGE SCALE GENOMIC DNA]</scope>
    <source>
        <strain evidence="2 3">JEL800</strain>
    </source>
</reference>
<evidence type="ECO:0000256" key="1">
    <source>
        <dbReference type="SAM" id="MobiDB-lite"/>
    </source>
</evidence>
<evidence type="ECO:0000313" key="3">
    <source>
        <dbReference type="Proteomes" id="UP000193642"/>
    </source>
</evidence>
<dbReference type="AlphaFoldDB" id="A0A1Y2C4Q6"/>
<accession>A0A1Y2C4Q6</accession>
<comment type="caution">
    <text evidence="2">The sequence shown here is derived from an EMBL/GenBank/DDBJ whole genome shotgun (WGS) entry which is preliminary data.</text>
</comment>
<dbReference type="EMBL" id="MCGO01000032">
    <property type="protein sequence ID" value="ORY41305.1"/>
    <property type="molecule type" value="Genomic_DNA"/>
</dbReference>
<name>A0A1Y2C4Q6_9FUNG</name>
<evidence type="ECO:0000313" key="2">
    <source>
        <dbReference type="EMBL" id="ORY41305.1"/>
    </source>
</evidence>
<gene>
    <name evidence="2" type="ORF">BCR33DRAFT_343970</name>
</gene>